<evidence type="ECO:0000256" key="4">
    <source>
        <dbReference type="ARBA" id="ARBA00005432"/>
    </source>
</evidence>
<name>B7PTJ7_IXOSC</name>
<dbReference type="EMBL" id="DS786363">
    <property type="protein sequence ID" value="EEC09919.1"/>
    <property type="molecule type" value="Genomic_DNA"/>
</dbReference>
<evidence type="ECO:0000256" key="8">
    <source>
        <dbReference type="ARBA" id="ARBA00022824"/>
    </source>
</evidence>
<dbReference type="PANTHER" id="PTHR21528:SF0">
    <property type="entry name" value="DEHYDRODOLICHYL DIPHOSPHATE SYNTHASE COMPLEX SUBUNIT NUS1"/>
    <property type="match status" value="1"/>
</dbReference>
<dbReference type="VEuPathDB" id="VectorBase:ISCP_014245"/>
<dbReference type="STRING" id="6945.B7PTJ7"/>
<comment type="cofactor">
    <cofactor evidence="1">
        <name>Mg(2+)</name>
        <dbReference type="ChEBI" id="CHEBI:18420"/>
    </cofactor>
</comment>
<keyword evidence="6" id="KW-0808">Transferase</keyword>
<evidence type="ECO:0000256" key="10">
    <source>
        <dbReference type="ARBA" id="ARBA00022989"/>
    </source>
</evidence>
<dbReference type="PANTHER" id="PTHR21528">
    <property type="entry name" value="DEHYDRODOLICHYL DIPHOSPHATE SYNTHASE COMPLEX SUBUNIT NUS1"/>
    <property type="match status" value="1"/>
</dbReference>
<protein>
    <recommendedName>
        <fullName evidence="5">ditrans,polycis-polyprenyl diphosphate synthase [(2E,6E)-farnesyldiphosphate specific]</fullName>
        <ecNumber evidence="5">2.5.1.87</ecNumber>
    </recommendedName>
</protein>
<sequence>MIKAAERATAGTVLEKVEQFKTVMKDALQDARCPKDAVQFVQNSKNFEHQANGMPDPEIIFRFGNSNALLGYPPWHVNHSEILDLGYHRDVLPSEFVEVLEIYSKIEKRYGK</sequence>
<dbReference type="EnsemblMetazoa" id="ISCW008076-RA">
    <property type="protein sequence ID" value="ISCW008076-PA"/>
    <property type="gene ID" value="ISCW008076"/>
</dbReference>
<evidence type="ECO:0000256" key="5">
    <source>
        <dbReference type="ARBA" id="ARBA00012596"/>
    </source>
</evidence>
<gene>
    <name evidence="13" type="ORF">IscW_ISCW008076</name>
</gene>
<dbReference type="EMBL" id="ABJB010164053">
    <property type="status" value="NOT_ANNOTATED_CDS"/>
    <property type="molecule type" value="Genomic_DNA"/>
</dbReference>
<dbReference type="OrthoDB" id="19639at2759"/>
<dbReference type="VEuPathDB" id="VectorBase:ISCW008076"/>
<dbReference type="InterPro" id="IPR036424">
    <property type="entry name" value="UPP_synth-like_sf"/>
</dbReference>
<dbReference type="AlphaFoldDB" id="B7PTJ7"/>
<dbReference type="InParanoid" id="B7PTJ7"/>
<keyword evidence="15" id="KW-1185">Reference proteome</keyword>
<dbReference type="GO" id="GO:0045547">
    <property type="term" value="F:ditrans,polycis-polyprenyl diphosphate synthase [(2E,6E)-farnesyl diphosphate specific] activity"/>
    <property type="evidence" value="ECO:0007669"/>
    <property type="project" value="UniProtKB-EC"/>
</dbReference>
<evidence type="ECO:0000256" key="9">
    <source>
        <dbReference type="ARBA" id="ARBA00022842"/>
    </source>
</evidence>
<dbReference type="SUPFAM" id="SSF64005">
    <property type="entry name" value="Undecaprenyl diphosphate synthase"/>
    <property type="match status" value="1"/>
</dbReference>
<keyword evidence="7" id="KW-0812">Transmembrane</keyword>
<dbReference type="HOGENOM" id="CLU_2148582_0_0_1"/>
<evidence type="ECO:0000313" key="15">
    <source>
        <dbReference type="Proteomes" id="UP000001555"/>
    </source>
</evidence>
<keyword evidence="11" id="KW-0472">Membrane</keyword>
<comment type="subcellular location">
    <subcellularLocation>
        <location evidence="2">Endoplasmic reticulum membrane</location>
    </subcellularLocation>
</comment>
<proteinExistence type="inferred from homology"/>
<evidence type="ECO:0000256" key="11">
    <source>
        <dbReference type="ARBA" id="ARBA00023136"/>
    </source>
</evidence>
<dbReference type="Gene3D" id="3.40.1180.10">
    <property type="entry name" value="Decaprenyl diphosphate synthase-like"/>
    <property type="match status" value="1"/>
</dbReference>
<keyword evidence="9" id="KW-0460">Magnesium</keyword>
<dbReference type="InterPro" id="IPR038887">
    <property type="entry name" value="Nus1/NgBR"/>
</dbReference>
<evidence type="ECO:0000313" key="13">
    <source>
        <dbReference type="EMBL" id="EEC09919.1"/>
    </source>
</evidence>
<organism>
    <name type="scientific">Ixodes scapularis</name>
    <name type="common">Black-legged tick</name>
    <name type="synonym">Deer tick</name>
    <dbReference type="NCBI Taxonomy" id="6945"/>
    <lineage>
        <taxon>Eukaryota</taxon>
        <taxon>Metazoa</taxon>
        <taxon>Ecdysozoa</taxon>
        <taxon>Arthropoda</taxon>
        <taxon>Chelicerata</taxon>
        <taxon>Arachnida</taxon>
        <taxon>Acari</taxon>
        <taxon>Parasitiformes</taxon>
        <taxon>Ixodida</taxon>
        <taxon>Ixodoidea</taxon>
        <taxon>Ixodidae</taxon>
        <taxon>Ixodinae</taxon>
        <taxon>Ixodes</taxon>
    </lineage>
</organism>
<evidence type="ECO:0000256" key="12">
    <source>
        <dbReference type="ARBA" id="ARBA00047353"/>
    </source>
</evidence>
<evidence type="ECO:0000313" key="14">
    <source>
        <dbReference type="EnsemblMetazoa" id="ISCW008076-PA"/>
    </source>
</evidence>
<reference evidence="14" key="2">
    <citation type="submission" date="2020-05" db="UniProtKB">
        <authorList>
            <consortium name="EnsemblMetazoa"/>
        </authorList>
    </citation>
    <scope>IDENTIFICATION</scope>
    <source>
        <strain evidence="14">wikel</strain>
    </source>
</reference>
<evidence type="ECO:0000256" key="2">
    <source>
        <dbReference type="ARBA" id="ARBA00004586"/>
    </source>
</evidence>
<keyword evidence="10" id="KW-1133">Transmembrane helix</keyword>
<reference evidence="13 15" key="1">
    <citation type="submission" date="2008-03" db="EMBL/GenBank/DDBJ databases">
        <title>Annotation of Ixodes scapularis.</title>
        <authorList>
            <consortium name="Ixodes scapularis Genome Project Consortium"/>
            <person name="Caler E."/>
            <person name="Hannick L.I."/>
            <person name="Bidwell S."/>
            <person name="Joardar V."/>
            <person name="Thiagarajan M."/>
            <person name="Amedeo P."/>
            <person name="Galinsky K.J."/>
            <person name="Schobel S."/>
            <person name="Inman J."/>
            <person name="Hostetler J."/>
            <person name="Miller J."/>
            <person name="Hammond M."/>
            <person name="Megy K."/>
            <person name="Lawson D."/>
            <person name="Kodira C."/>
            <person name="Sutton G."/>
            <person name="Meyer J."/>
            <person name="Hill C.A."/>
            <person name="Birren B."/>
            <person name="Nene V."/>
            <person name="Collins F."/>
            <person name="Alarcon-Chaidez F."/>
            <person name="Wikel S."/>
            <person name="Strausberg R."/>
        </authorList>
    </citation>
    <scope>NUCLEOTIDE SEQUENCE [LARGE SCALE GENOMIC DNA]</scope>
    <source>
        <strain evidence="15">Wikel</strain>
        <strain evidence="13">Wikel colony</strain>
    </source>
</reference>
<comment type="pathway">
    <text evidence="3">Protein modification; protein glycosylation.</text>
</comment>
<evidence type="ECO:0000256" key="6">
    <source>
        <dbReference type="ARBA" id="ARBA00022679"/>
    </source>
</evidence>
<dbReference type="VEuPathDB" id="VectorBase:ISCI008076"/>
<keyword evidence="8" id="KW-0256">Endoplasmic reticulum</keyword>
<dbReference type="EMBL" id="ABJB010434864">
    <property type="status" value="NOT_ANNOTATED_CDS"/>
    <property type="molecule type" value="Genomic_DNA"/>
</dbReference>
<comment type="similarity">
    <text evidence="4">Belongs to the UPP synthase family.</text>
</comment>
<evidence type="ECO:0000256" key="7">
    <source>
        <dbReference type="ARBA" id="ARBA00022692"/>
    </source>
</evidence>
<dbReference type="Proteomes" id="UP000001555">
    <property type="component" value="Unassembled WGS sequence"/>
</dbReference>
<dbReference type="PaxDb" id="6945-B7PTJ7"/>
<comment type="catalytic activity">
    <reaction evidence="12">
        <text>n isopentenyl diphosphate + (2E,6E)-farnesyl diphosphate = a di-trans,poly-cis-polyprenyl diphosphate + n diphosphate</text>
        <dbReference type="Rhea" id="RHEA:53008"/>
        <dbReference type="Rhea" id="RHEA-COMP:19494"/>
        <dbReference type="ChEBI" id="CHEBI:33019"/>
        <dbReference type="ChEBI" id="CHEBI:128769"/>
        <dbReference type="ChEBI" id="CHEBI:136960"/>
        <dbReference type="ChEBI" id="CHEBI:175763"/>
        <dbReference type="EC" id="2.5.1.87"/>
    </reaction>
</comment>
<dbReference type="EMBL" id="ABJB010012278">
    <property type="status" value="NOT_ANNOTATED_CDS"/>
    <property type="molecule type" value="Genomic_DNA"/>
</dbReference>
<dbReference type="EC" id="2.5.1.87" evidence="5"/>
<dbReference type="GO" id="GO:1904423">
    <property type="term" value="C:dehydrodolichyl diphosphate synthase complex"/>
    <property type="evidence" value="ECO:0000318"/>
    <property type="project" value="GO_Central"/>
</dbReference>
<evidence type="ECO:0000256" key="3">
    <source>
        <dbReference type="ARBA" id="ARBA00004922"/>
    </source>
</evidence>
<dbReference type="GO" id="GO:0005789">
    <property type="term" value="C:endoplasmic reticulum membrane"/>
    <property type="evidence" value="ECO:0000318"/>
    <property type="project" value="GO_Central"/>
</dbReference>
<evidence type="ECO:0000256" key="1">
    <source>
        <dbReference type="ARBA" id="ARBA00001946"/>
    </source>
</evidence>
<accession>B7PTJ7</accession>
<dbReference type="UniPathway" id="UPA00378"/>